<feature type="binding site" evidence="3">
    <location>
        <position position="129"/>
    </location>
    <ligand>
        <name>a divalent metal cation</name>
        <dbReference type="ChEBI" id="CHEBI:60240"/>
        <label>1</label>
    </ligand>
</feature>
<feature type="binding site" evidence="3">
    <location>
        <position position="16"/>
    </location>
    <ligand>
        <name>a divalent metal cation</name>
        <dbReference type="ChEBI" id="CHEBI:60240"/>
        <label>1</label>
    </ligand>
</feature>
<dbReference type="PROSITE" id="PS51347">
    <property type="entry name" value="PHOSPHOTRIESTERASE_2"/>
    <property type="match status" value="1"/>
</dbReference>
<protein>
    <submittedName>
        <fullName evidence="5">Phosphotriesterase-like protein</fullName>
    </submittedName>
</protein>
<dbReference type="OrthoDB" id="9795018at2"/>
<evidence type="ECO:0000256" key="2">
    <source>
        <dbReference type="ARBA" id="ARBA00022801"/>
    </source>
</evidence>
<dbReference type="HOGENOM" id="CLU_054760_1_1_6"/>
<dbReference type="GO" id="GO:0016787">
    <property type="term" value="F:hydrolase activity"/>
    <property type="evidence" value="ECO:0007669"/>
    <property type="project" value="UniProtKB-KW"/>
</dbReference>
<dbReference type="SUPFAM" id="SSF51556">
    <property type="entry name" value="Metallo-dependent hydrolases"/>
    <property type="match status" value="1"/>
</dbReference>
<feature type="binding site" evidence="3">
    <location>
        <position position="190"/>
    </location>
    <ligand>
        <name>a divalent metal cation</name>
        <dbReference type="ChEBI" id="CHEBI:60240"/>
        <label>2</label>
    </ligand>
</feature>
<comment type="caution">
    <text evidence="4">Lacks conserved residue(s) required for the propagation of feature annotation.</text>
</comment>
<organism evidence="5 6">
    <name type="scientific">Shimwellia blattae (strain ATCC 29907 / DSM 4481 / JCM 1650 / NBRC 105725 / CDC 9005-74)</name>
    <name type="common">Escherichia blattae</name>
    <dbReference type="NCBI Taxonomy" id="630626"/>
    <lineage>
        <taxon>Bacteria</taxon>
        <taxon>Pseudomonadati</taxon>
        <taxon>Pseudomonadota</taxon>
        <taxon>Gammaproteobacteria</taxon>
        <taxon>Enterobacterales</taxon>
        <taxon>Enterobacteriaceae</taxon>
        <taxon>Shimwellia</taxon>
    </lineage>
</organism>
<keyword evidence="1 3" id="KW-0479">Metal-binding</keyword>
<name>I2B9Z0_SHIBC</name>
<dbReference type="InterPro" id="IPR001559">
    <property type="entry name" value="Phosphotriesterase"/>
</dbReference>
<accession>K6WF78</accession>
<feature type="binding site" evidence="3">
    <location>
        <position position="129"/>
    </location>
    <ligand>
        <name>a divalent metal cation</name>
        <dbReference type="ChEBI" id="CHEBI:60240"/>
        <label>2</label>
    </ligand>
</feature>
<dbReference type="EMBL" id="CP001560">
    <property type="protein sequence ID" value="AFJ47344.1"/>
    <property type="molecule type" value="Genomic_DNA"/>
</dbReference>
<dbReference type="Pfam" id="PF02126">
    <property type="entry name" value="PTE"/>
    <property type="match status" value="1"/>
</dbReference>
<evidence type="ECO:0000313" key="5">
    <source>
        <dbReference type="EMBL" id="AFJ47344.1"/>
    </source>
</evidence>
<dbReference type="PATRIC" id="fig|630626.3.peg.2177"/>
<dbReference type="KEGG" id="ebt:EBL_c22530"/>
<evidence type="ECO:0000256" key="1">
    <source>
        <dbReference type="ARBA" id="ARBA00022723"/>
    </source>
</evidence>
<feature type="binding site" evidence="3">
    <location>
        <position position="18"/>
    </location>
    <ligand>
        <name>a divalent metal cation</name>
        <dbReference type="ChEBI" id="CHEBI:60240"/>
        <label>1</label>
    </ligand>
</feature>
<dbReference type="InterPro" id="IPR032466">
    <property type="entry name" value="Metal_Hydrolase"/>
</dbReference>
<comment type="similarity">
    <text evidence="4">Belongs to the metallo-dependent hydrolases superfamily. Phosphotriesterase family.</text>
</comment>
<dbReference type="STRING" id="630626.EBL_c22530"/>
<dbReference type="PIRSF" id="PIRSF016839">
    <property type="entry name" value="PhP"/>
    <property type="match status" value="1"/>
</dbReference>
<sequence>MALSPAIDPAGYTYAHEHLYIDLSPFKNNADCCLDEYELLRDELNSLMDRGVRNIIEMTNRYMGRNVDFIGRLMLETGINVLFSTGYYQQNFYPPHVAQRDAQTLAAEMVAEIETGIGNSGIRASVIGEIGSSEGKITPDEAKMFHAAALAWHQTGRPVSTHTGFSTMGPEQLALLTGFGVSPESVVIGHCDLRDDLDTLLKIIDAGAWVQFDTIGKNNYFPDEKRVRLLSELSQRGLLSRVMLSMDITRKSHLAKNGGPGFCYLTDTFVPMLRAAQISQREIDQMLRDNPATFFK</sequence>
<accession>I2B9Z0</accession>
<feature type="binding site" evidence="3">
    <location>
        <position position="247"/>
    </location>
    <ligand>
        <name>a divalent metal cation</name>
        <dbReference type="ChEBI" id="CHEBI:60240"/>
        <label>1</label>
    </ligand>
</feature>
<evidence type="ECO:0000256" key="3">
    <source>
        <dbReference type="PIRSR" id="PIRSR601559-52"/>
    </source>
</evidence>
<keyword evidence="2" id="KW-0378">Hydrolase</keyword>
<gene>
    <name evidence="5" type="primary">yhfV</name>
    <name evidence="5" type="ordered locus">EBL_c22530</name>
</gene>
<dbReference type="eggNOG" id="COG1735">
    <property type="taxonomic scope" value="Bacteria"/>
</dbReference>
<dbReference type="Proteomes" id="UP000001955">
    <property type="component" value="Chromosome"/>
</dbReference>
<dbReference type="PANTHER" id="PTHR10819">
    <property type="entry name" value="PHOSPHOTRIESTERASE-RELATED"/>
    <property type="match status" value="1"/>
</dbReference>
<reference evidence="5 6" key="1">
    <citation type="journal article" date="2012" name="J. Bacteriol.">
        <title>Complete genome sequence of the B12-producing Shimwellia blattae strain DSM 4481, isolated from a cockroach.</title>
        <authorList>
            <person name="Brzuszkiewicz E."/>
            <person name="Waschkowitz T."/>
            <person name="Wiezer A."/>
            <person name="Daniel R."/>
        </authorList>
    </citation>
    <scope>NUCLEOTIDE SEQUENCE [LARGE SCALE GENOMIC DNA]</scope>
    <source>
        <strain evidence="6">ATCC 29907 / DSM 4481 / JCM 1650 / NBRC 105725 / CDC 9005-74</strain>
    </source>
</reference>
<dbReference type="AlphaFoldDB" id="I2B9Z0"/>
<dbReference type="RefSeq" id="WP_002440428.1">
    <property type="nucleotide sequence ID" value="NC_017910.1"/>
</dbReference>
<keyword evidence="6" id="KW-1185">Reference proteome</keyword>
<comment type="cofactor">
    <cofactor evidence="3">
        <name>a divalent metal cation</name>
        <dbReference type="ChEBI" id="CHEBI:60240"/>
    </cofactor>
    <text evidence="3">Binds 2 divalent metal cations per subunit.</text>
</comment>
<evidence type="ECO:0000256" key="4">
    <source>
        <dbReference type="PROSITE-ProRule" id="PRU00679"/>
    </source>
</evidence>
<dbReference type="Gene3D" id="3.20.20.140">
    <property type="entry name" value="Metal-dependent hydrolases"/>
    <property type="match status" value="1"/>
</dbReference>
<proteinExistence type="inferred from homology"/>
<dbReference type="PANTHER" id="PTHR10819:SF3">
    <property type="entry name" value="PHOSPHOTRIESTERASE-RELATED PROTEIN"/>
    <property type="match status" value="1"/>
</dbReference>
<evidence type="ECO:0000313" key="6">
    <source>
        <dbReference type="Proteomes" id="UP000001955"/>
    </source>
</evidence>
<dbReference type="GO" id="GO:0008270">
    <property type="term" value="F:zinc ion binding"/>
    <property type="evidence" value="ECO:0007669"/>
    <property type="project" value="InterPro"/>
</dbReference>
<feature type="binding site" evidence="3">
    <location>
        <position position="162"/>
    </location>
    <ligand>
        <name>a divalent metal cation</name>
        <dbReference type="ChEBI" id="CHEBI:60240"/>
        <label>2</label>
    </ligand>
</feature>